<proteinExistence type="predicted"/>
<gene>
    <name evidence="2" type="ORF">CTOB1V02_LOCUS916</name>
</gene>
<feature type="domain" description="Small ribosomal subunit protein mS35 mitochondrial conserved" evidence="1">
    <location>
        <begin position="100"/>
        <end position="187"/>
    </location>
</feature>
<organism evidence="2">
    <name type="scientific">Cyprideis torosa</name>
    <dbReference type="NCBI Taxonomy" id="163714"/>
    <lineage>
        <taxon>Eukaryota</taxon>
        <taxon>Metazoa</taxon>
        <taxon>Ecdysozoa</taxon>
        <taxon>Arthropoda</taxon>
        <taxon>Crustacea</taxon>
        <taxon>Oligostraca</taxon>
        <taxon>Ostracoda</taxon>
        <taxon>Podocopa</taxon>
        <taxon>Podocopida</taxon>
        <taxon>Cytherocopina</taxon>
        <taxon>Cytheroidea</taxon>
        <taxon>Cytherideidae</taxon>
        <taxon>Cyprideis</taxon>
    </lineage>
</organism>
<name>A0A7R8ZIS2_9CRUS</name>
<dbReference type="PANTHER" id="PTHR13490:SF0">
    <property type="entry name" value="SMALL RIBOSOMAL SUBUNIT PROTEIN MS35"/>
    <property type="match status" value="1"/>
</dbReference>
<dbReference type="GO" id="GO:0032543">
    <property type="term" value="P:mitochondrial translation"/>
    <property type="evidence" value="ECO:0007669"/>
    <property type="project" value="InterPro"/>
</dbReference>
<dbReference type="Pfam" id="PF10213">
    <property type="entry name" value="MRP-S28"/>
    <property type="match status" value="1"/>
</dbReference>
<dbReference type="GO" id="GO:0003735">
    <property type="term" value="F:structural constituent of ribosome"/>
    <property type="evidence" value="ECO:0007669"/>
    <property type="project" value="InterPro"/>
</dbReference>
<sequence length="274" mass="32458">CCFTFNRYTRMPIDQDWGNVWPTARTYHPGTVPLPIRMGFRRKRHPQPDRFANLELMKIPNFLHLTPPVIKRQCEAIKKFCTDWPEGLETEEEMRKHFPLKVESSNYVYSSPSIREPRSRIITLSFSLASLKLTKRSKDKFLRLLGPERYDRDTDTVTIVIERCPIRQQNYDYGVYLMVVLYVEACKREPWETEKTRDDHEEYIWEDSPSQHFLFETFRRSPPDSLPVLNSLGTPETIEQMKAIPEVQEYGKAVEALHNEGKLTIHQRLLIEIR</sequence>
<dbReference type="GO" id="GO:0005763">
    <property type="term" value="C:mitochondrial small ribosomal subunit"/>
    <property type="evidence" value="ECO:0007669"/>
    <property type="project" value="TreeGrafter"/>
</dbReference>
<dbReference type="PANTHER" id="PTHR13490">
    <property type="entry name" value="MITOCHONDRIAL 28S RIBOSOMAL PROTEIN S28"/>
    <property type="match status" value="1"/>
</dbReference>
<dbReference type="AlphaFoldDB" id="A0A7R8ZIS2"/>
<accession>A0A7R8ZIS2</accession>
<dbReference type="InterPro" id="IPR019349">
    <property type="entry name" value="Ribosomal_mS35_mit"/>
</dbReference>
<dbReference type="EMBL" id="OB660123">
    <property type="protein sequence ID" value="CAD7222920.1"/>
    <property type="molecule type" value="Genomic_DNA"/>
</dbReference>
<reference evidence="2" key="1">
    <citation type="submission" date="2020-11" db="EMBL/GenBank/DDBJ databases">
        <authorList>
            <person name="Tran Van P."/>
        </authorList>
    </citation>
    <scope>NUCLEOTIDE SEQUENCE</scope>
</reference>
<dbReference type="OrthoDB" id="283424at2759"/>
<feature type="non-terminal residue" evidence="2">
    <location>
        <position position="1"/>
    </location>
</feature>
<protein>
    <recommendedName>
        <fullName evidence="1">Small ribosomal subunit protein mS35 mitochondrial conserved domain-containing protein</fullName>
    </recommendedName>
</protein>
<evidence type="ECO:0000259" key="1">
    <source>
        <dbReference type="Pfam" id="PF10213"/>
    </source>
</evidence>
<dbReference type="InterPro" id="IPR039848">
    <property type="entry name" value="Ribosomal_mS35_mt"/>
</dbReference>
<evidence type="ECO:0000313" key="2">
    <source>
        <dbReference type="EMBL" id="CAD7222920.1"/>
    </source>
</evidence>